<protein>
    <submittedName>
        <fullName evidence="1">Uncharacterized protein</fullName>
    </submittedName>
</protein>
<dbReference type="RefSeq" id="WP_007318287.1">
    <property type="nucleotide sequence ID" value="NZ_BAEH01000070.1"/>
</dbReference>
<sequence length="82" mass="9185">MVGRLGGVAGRVGVAGAALDRYYYAARAFFSAFANCFSDMFSACALRSRWSTTGHFVHRFDERQHFFFGFTLRIFAGDILLT</sequence>
<proteinExistence type="predicted"/>
<dbReference type="Proteomes" id="UP000035034">
    <property type="component" value="Unassembled WGS sequence"/>
</dbReference>
<name>H0R1K0_9ACTN</name>
<dbReference type="EMBL" id="BAEH01000070">
    <property type="protein sequence ID" value="GAB18951.1"/>
    <property type="molecule type" value="Genomic_DNA"/>
</dbReference>
<gene>
    <name evidence="1" type="ORF">GOEFS_070_00350</name>
</gene>
<comment type="caution">
    <text evidence="1">The sequence shown here is derived from an EMBL/GenBank/DDBJ whole genome shotgun (WGS) entry which is preliminary data.</text>
</comment>
<evidence type="ECO:0000313" key="1">
    <source>
        <dbReference type="EMBL" id="GAB18951.1"/>
    </source>
</evidence>
<dbReference type="STRING" id="1077974.GOEFS_070_00350"/>
<reference evidence="1 2" key="1">
    <citation type="submission" date="2011-12" db="EMBL/GenBank/DDBJ databases">
        <title>Whole genome shotgun sequence of Gordonia effusa NBRC 100432.</title>
        <authorList>
            <person name="Yoshida I."/>
            <person name="Takarada H."/>
            <person name="Hosoyama A."/>
            <person name="Tsuchikane K."/>
            <person name="Katsumata H."/>
            <person name="Yamazaki S."/>
            <person name="Fujita N."/>
        </authorList>
    </citation>
    <scope>NUCLEOTIDE SEQUENCE [LARGE SCALE GENOMIC DNA]</scope>
    <source>
        <strain evidence="1 2">NBRC 100432</strain>
    </source>
</reference>
<dbReference type="AlphaFoldDB" id="H0R1K0"/>
<keyword evidence="2" id="KW-1185">Reference proteome</keyword>
<organism evidence="1 2">
    <name type="scientific">Gordonia effusa NBRC 100432</name>
    <dbReference type="NCBI Taxonomy" id="1077974"/>
    <lineage>
        <taxon>Bacteria</taxon>
        <taxon>Bacillati</taxon>
        <taxon>Actinomycetota</taxon>
        <taxon>Actinomycetes</taxon>
        <taxon>Mycobacteriales</taxon>
        <taxon>Gordoniaceae</taxon>
        <taxon>Gordonia</taxon>
    </lineage>
</organism>
<evidence type="ECO:0000313" key="2">
    <source>
        <dbReference type="Proteomes" id="UP000035034"/>
    </source>
</evidence>
<accession>H0R1K0</accession>